<organism evidence="2 3">
    <name type="scientific">Sanghuangporus baumii</name>
    <name type="common">Phellinus baumii</name>
    <dbReference type="NCBI Taxonomy" id="108892"/>
    <lineage>
        <taxon>Eukaryota</taxon>
        <taxon>Fungi</taxon>
        <taxon>Dikarya</taxon>
        <taxon>Basidiomycota</taxon>
        <taxon>Agaricomycotina</taxon>
        <taxon>Agaricomycetes</taxon>
        <taxon>Hymenochaetales</taxon>
        <taxon>Hymenochaetaceae</taxon>
        <taxon>Sanghuangporus</taxon>
    </lineage>
</organism>
<accession>A0A9Q5I5P0</accession>
<dbReference type="AlphaFoldDB" id="A0A9Q5I5P0"/>
<feature type="compositionally biased region" description="Acidic residues" evidence="1">
    <location>
        <begin position="142"/>
        <end position="152"/>
    </location>
</feature>
<comment type="caution">
    <text evidence="2">The sequence shown here is derived from an EMBL/GenBank/DDBJ whole genome shotgun (WGS) entry which is preliminary data.</text>
</comment>
<dbReference type="EMBL" id="LNZH02000029">
    <property type="protein sequence ID" value="OCB92124.1"/>
    <property type="molecule type" value="Genomic_DNA"/>
</dbReference>
<gene>
    <name evidence="2" type="ORF">A7U60_g518</name>
</gene>
<feature type="compositionally biased region" description="Basic and acidic residues" evidence="1">
    <location>
        <begin position="160"/>
        <end position="170"/>
    </location>
</feature>
<proteinExistence type="predicted"/>
<protein>
    <submittedName>
        <fullName evidence="2">Uncharacterized protein</fullName>
    </submittedName>
</protein>
<sequence length="186" mass="21925">MASVLKETKDLSNRMQGLQLEPAKTADIPRVWVYGFWLKNKHMRRLARDLKLDWDKKAFKVTFKVLRHVLRTTRVYCSGHAVKYRNQDAMIMTFVESHGERNLNDCEFTPKQMDRVRKAIGLPSGTRPKWYEVNGSAYASDQESDSEDEEFPYEYTPDSIFKREPKHVDSDEFDSNEDEDVFEDIF</sequence>
<feature type="compositionally biased region" description="Acidic residues" evidence="1">
    <location>
        <begin position="171"/>
        <end position="186"/>
    </location>
</feature>
<dbReference type="OrthoDB" id="10512513at2759"/>
<dbReference type="Proteomes" id="UP000757232">
    <property type="component" value="Unassembled WGS sequence"/>
</dbReference>
<keyword evidence="3" id="KW-1185">Reference proteome</keyword>
<name>A0A9Q5I5P0_SANBA</name>
<reference evidence="2" key="1">
    <citation type="submission" date="2016-06" db="EMBL/GenBank/DDBJ databases">
        <title>Draft Genome sequence of the fungus Inonotus baumii.</title>
        <authorList>
            <person name="Zhu H."/>
            <person name="Lin W."/>
        </authorList>
    </citation>
    <scope>NUCLEOTIDE SEQUENCE</scope>
    <source>
        <strain evidence="2">821</strain>
    </source>
</reference>
<evidence type="ECO:0000256" key="1">
    <source>
        <dbReference type="SAM" id="MobiDB-lite"/>
    </source>
</evidence>
<evidence type="ECO:0000313" key="3">
    <source>
        <dbReference type="Proteomes" id="UP000757232"/>
    </source>
</evidence>
<feature type="region of interest" description="Disordered" evidence="1">
    <location>
        <begin position="137"/>
        <end position="186"/>
    </location>
</feature>
<evidence type="ECO:0000313" key="2">
    <source>
        <dbReference type="EMBL" id="OCB92124.1"/>
    </source>
</evidence>